<evidence type="ECO:0000256" key="1">
    <source>
        <dbReference type="SAM" id="Phobius"/>
    </source>
</evidence>
<feature type="transmembrane region" description="Helical" evidence="1">
    <location>
        <begin position="49"/>
        <end position="67"/>
    </location>
</feature>
<reference evidence="3" key="1">
    <citation type="journal article" date="2019" name="Int. J. Syst. Evol. Microbiol.">
        <title>The Global Catalogue of Microorganisms (GCM) 10K type strain sequencing project: providing services to taxonomists for standard genome sequencing and annotation.</title>
        <authorList>
            <consortium name="The Broad Institute Genomics Platform"/>
            <consortium name="The Broad Institute Genome Sequencing Center for Infectious Disease"/>
            <person name="Wu L."/>
            <person name="Ma J."/>
        </authorList>
    </citation>
    <scope>NUCLEOTIDE SEQUENCE [LARGE SCALE GENOMIC DNA]</scope>
    <source>
        <strain evidence="3">KACC 13778</strain>
    </source>
</reference>
<organism evidence="2 3">
    <name type="scientific">Nocardioides caricicola</name>
    <dbReference type="NCBI Taxonomy" id="634770"/>
    <lineage>
        <taxon>Bacteria</taxon>
        <taxon>Bacillati</taxon>
        <taxon>Actinomycetota</taxon>
        <taxon>Actinomycetes</taxon>
        <taxon>Propionibacteriales</taxon>
        <taxon>Nocardioidaceae</taxon>
        <taxon>Nocardioides</taxon>
    </lineage>
</organism>
<proteinExistence type="predicted"/>
<accession>A0ABW0N4T3</accession>
<protein>
    <recommendedName>
        <fullName evidence="4">DUF4367 domain-containing protein</fullName>
    </recommendedName>
</protein>
<name>A0ABW0N4T3_9ACTN</name>
<keyword evidence="1" id="KW-0812">Transmembrane</keyword>
<evidence type="ECO:0000313" key="2">
    <source>
        <dbReference type="EMBL" id="MFC5494952.1"/>
    </source>
</evidence>
<keyword evidence="1" id="KW-1133">Transmembrane helix</keyword>
<gene>
    <name evidence="2" type="ORF">ACFPKY_17710</name>
</gene>
<evidence type="ECO:0000313" key="3">
    <source>
        <dbReference type="Proteomes" id="UP001595956"/>
    </source>
</evidence>
<comment type="caution">
    <text evidence="2">The sequence shown here is derived from an EMBL/GenBank/DDBJ whole genome shotgun (WGS) entry which is preliminary data.</text>
</comment>
<dbReference type="RefSeq" id="WP_345174664.1">
    <property type="nucleotide sequence ID" value="NZ_BAABFQ010000005.1"/>
</dbReference>
<dbReference type="EMBL" id="JBHSMD010000006">
    <property type="protein sequence ID" value="MFC5494952.1"/>
    <property type="molecule type" value="Genomic_DNA"/>
</dbReference>
<evidence type="ECO:0008006" key="4">
    <source>
        <dbReference type="Google" id="ProtNLM"/>
    </source>
</evidence>
<sequence length="230" mass="24307">MADDALVRDLVALGRVADVPPPSDELAAAVLRRVTAPPRPSWWTRQRRVVALVVTAILLALLAAPPVRAAVADWFGFGGVRVEIGGSDQGSAPPPTGVTGDAPVAVDFPVHTLTALGEPDGVEVSPDRRIVSMSWTTEDGVVRLDQLDGRLDFSMAKRAPDVTFVTVSGGGALWFDDPHEVWVLGDPEAHAPRLAGHTLIWPAGATTLRLEGEVDLRTAIEIAESAEPLG</sequence>
<dbReference type="Proteomes" id="UP001595956">
    <property type="component" value="Unassembled WGS sequence"/>
</dbReference>
<keyword evidence="3" id="KW-1185">Reference proteome</keyword>
<keyword evidence="1" id="KW-0472">Membrane</keyword>